<sequence>MLTWSPDHPIAQIAACEVHNPQFAITPEVKIALNDPLIQMAIASDSLLALSAESLTPQTRTWLSGASVGEVLVMVLTYRPRTRTHRSSLSRRL</sequence>
<evidence type="ECO:0000313" key="2">
    <source>
        <dbReference type="Proteomes" id="UP000095472"/>
    </source>
</evidence>
<organism evidence="1 2">
    <name type="scientific">Desertifilum tharense IPPAS B-1220</name>
    <dbReference type="NCBI Taxonomy" id="1781255"/>
    <lineage>
        <taxon>Bacteria</taxon>
        <taxon>Bacillati</taxon>
        <taxon>Cyanobacteriota</taxon>
        <taxon>Cyanophyceae</taxon>
        <taxon>Desertifilales</taxon>
        <taxon>Desertifilaceae</taxon>
        <taxon>Desertifilum</taxon>
    </lineage>
</organism>
<evidence type="ECO:0000313" key="1">
    <source>
        <dbReference type="EMBL" id="XPM66605.1"/>
    </source>
</evidence>
<gene>
    <name evidence="1" type="ORF">BH720_015795</name>
</gene>
<protein>
    <submittedName>
        <fullName evidence="1">Uncharacterized protein</fullName>
    </submittedName>
</protein>
<reference evidence="1 2" key="1">
    <citation type="journal article" date="2016" name="Genome Announc.">
        <title>Draft Genome Sequence of the Thermotolerant Cyanobacterium Desertifilum sp. IPPAS B-1220.</title>
        <authorList>
            <person name="Mironov K.S."/>
            <person name="Sinetova M.A."/>
            <person name="Bolatkhan K."/>
            <person name="Zayadan B.K."/>
            <person name="Ustinova V.V."/>
            <person name="Kupriyanova E.V."/>
            <person name="Skrypnik A.N."/>
            <person name="Gogoleva N.E."/>
            <person name="Gogolev Y.V."/>
            <person name="Los D.A."/>
        </authorList>
    </citation>
    <scope>NUCLEOTIDE SEQUENCE [LARGE SCALE GENOMIC DNA]</scope>
    <source>
        <strain evidence="1 2">IPPAS B-1220</strain>
    </source>
</reference>
<accession>A0ACD5GZZ6</accession>
<name>A0ACD5GZZ6_9CYAN</name>
<proteinExistence type="predicted"/>
<dbReference type="EMBL" id="CP182909">
    <property type="protein sequence ID" value="XPM66605.1"/>
    <property type="molecule type" value="Genomic_DNA"/>
</dbReference>
<keyword evidence="2" id="KW-1185">Reference proteome</keyword>
<dbReference type="Proteomes" id="UP000095472">
    <property type="component" value="Chromosome"/>
</dbReference>